<keyword evidence="1" id="KW-1133">Transmembrane helix</keyword>
<dbReference type="Proteomes" id="UP000326354">
    <property type="component" value="Chromosome"/>
</dbReference>
<keyword evidence="3" id="KW-1185">Reference proteome</keyword>
<dbReference type="EMBL" id="AP019860">
    <property type="protein sequence ID" value="BBM85131.1"/>
    <property type="molecule type" value="Genomic_DNA"/>
</dbReference>
<keyword evidence="1" id="KW-0472">Membrane</keyword>
<organism evidence="2 3">
    <name type="scientific">Uabimicrobium amorphum</name>
    <dbReference type="NCBI Taxonomy" id="2596890"/>
    <lineage>
        <taxon>Bacteria</taxon>
        <taxon>Pseudomonadati</taxon>
        <taxon>Planctomycetota</taxon>
        <taxon>Candidatus Uabimicrobiia</taxon>
        <taxon>Candidatus Uabimicrobiales</taxon>
        <taxon>Candidatus Uabimicrobiaceae</taxon>
        <taxon>Candidatus Uabimicrobium</taxon>
    </lineage>
</organism>
<keyword evidence="1" id="KW-0812">Transmembrane</keyword>
<evidence type="ECO:0000313" key="2">
    <source>
        <dbReference type="EMBL" id="BBM85131.1"/>
    </source>
</evidence>
<evidence type="ECO:0000313" key="3">
    <source>
        <dbReference type="Proteomes" id="UP000326354"/>
    </source>
</evidence>
<reference evidence="2 3" key="1">
    <citation type="submission" date="2019-08" db="EMBL/GenBank/DDBJ databases">
        <title>Complete genome sequence of Candidatus Uab amorphum.</title>
        <authorList>
            <person name="Shiratori T."/>
            <person name="Suzuki S."/>
            <person name="Kakizawa Y."/>
            <person name="Ishida K."/>
        </authorList>
    </citation>
    <scope>NUCLEOTIDE SEQUENCE [LARGE SCALE GENOMIC DNA]</scope>
    <source>
        <strain evidence="2 3">SRT547</strain>
    </source>
</reference>
<accession>A0A5S9IP62</accession>
<sequence length="134" mass="15950">MKIFIIKIFVIITVAMLKPPFEFVENYQFGVTTYSNTKITIFALWFVGFLLSVLWLSRNSDELTICALLALCRPRFDTSFYFVSWAKANSFMATIVGFLWFFWLLLFVAYLIYIGLFKKRPQQEQEKHFVIKLW</sequence>
<gene>
    <name evidence="2" type="ORF">UABAM_03494</name>
</gene>
<dbReference type="RefSeq" id="WP_151969251.1">
    <property type="nucleotide sequence ID" value="NZ_AP019860.1"/>
</dbReference>
<feature type="transmembrane region" description="Helical" evidence="1">
    <location>
        <begin position="63"/>
        <end position="83"/>
    </location>
</feature>
<name>A0A5S9IP62_UABAM</name>
<dbReference type="KEGG" id="uam:UABAM_03494"/>
<evidence type="ECO:0000256" key="1">
    <source>
        <dbReference type="SAM" id="Phobius"/>
    </source>
</evidence>
<protein>
    <submittedName>
        <fullName evidence="2">Uncharacterized protein</fullName>
    </submittedName>
</protein>
<feature type="transmembrane region" description="Helical" evidence="1">
    <location>
        <begin position="95"/>
        <end position="117"/>
    </location>
</feature>
<dbReference type="AlphaFoldDB" id="A0A5S9IP62"/>
<feature type="transmembrane region" description="Helical" evidence="1">
    <location>
        <begin position="39"/>
        <end position="56"/>
    </location>
</feature>
<proteinExistence type="predicted"/>